<feature type="compositionally biased region" description="Basic residues" evidence="1">
    <location>
        <begin position="7"/>
        <end position="19"/>
    </location>
</feature>
<evidence type="ECO:0000256" key="2">
    <source>
        <dbReference type="SAM" id="Phobius"/>
    </source>
</evidence>
<dbReference type="GO" id="GO:0016020">
    <property type="term" value="C:membrane"/>
    <property type="evidence" value="ECO:0007669"/>
    <property type="project" value="TreeGrafter"/>
</dbReference>
<keyword evidence="2" id="KW-0812">Transmembrane</keyword>
<evidence type="ECO:0000313" key="4">
    <source>
        <dbReference type="Proteomes" id="UP000314981"/>
    </source>
</evidence>
<dbReference type="Ensembl" id="ENSBIXT00000017199.1">
    <property type="protein sequence ID" value="ENSBIXP00000009123.1"/>
    <property type="gene ID" value="ENSBIXG00000006889.1"/>
</dbReference>
<dbReference type="Proteomes" id="UP000314981">
    <property type="component" value="Chromosome 19"/>
</dbReference>
<keyword evidence="2" id="KW-1133">Transmembrane helix</keyword>
<dbReference type="PANTHER" id="PTHR15123">
    <property type="entry name" value="SECRETED AND TRANSMEMBRANE PROTEIN 1"/>
    <property type="match status" value="1"/>
</dbReference>
<proteinExistence type="predicted"/>
<reference evidence="3 4" key="1">
    <citation type="submission" date="2018-11" db="EMBL/GenBank/DDBJ databases">
        <title>Haplotype-resolved cattle genomes.</title>
        <authorList>
            <person name="Low W.Y."/>
            <person name="Tearle R."/>
            <person name="Bickhart D.M."/>
            <person name="Rosen B.D."/>
            <person name="Koren S."/>
            <person name="Rhie A."/>
            <person name="Hiendleder S."/>
            <person name="Phillippy A.M."/>
            <person name="Smith T.P.L."/>
            <person name="Williams J.L."/>
        </authorList>
    </citation>
    <scope>NUCLEOTIDE SEQUENCE [LARGE SCALE GENOMIC DNA]</scope>
</reference>
<keyword evidence="4" id="KW-1185">Reference proteome</keyword>
<keyword evidence="2" id="KW-0472">Membrane</keyword>
<protein>
    <recommendedName>
        <fullName evidence="5">Secreted and transmembrane 1</fullName>
    </recommendedName>
</protein>
<reference evidence="3" key="2">
    <citation type="submission" date="2025-05" db="UniProtKB">
        <authorList>
            <consortium name="Ensembl"/>
        </authorList>
    </citation>
    <scope>IDENTIFICATION</scope>
</reference>
<gene>
    <name evidence="3" type="primary">LOC113877588</name>
</gene>
<dbReference type="PANTHER" id="PTHR15123:SF5">
    <property type="entry name" value="SECRETED AND TRANSMEMBRANE PROTEIN 1"/>
    <property type="match status" value="1"/>
</dbReference>
<dbReference type="GO" id="GO:0006955">
    <property type="term" value="P:immune response"/>
    <property type="evidence" value="ECO:0007669"/>
    <property type="project" value="InterPro"/>
</dbReference>
<name>A0A4W2C8I1_BOBOX</name>
<dbReference type="Ensembl" id="ENSBIXT00000017206.1">
    <property type="protein sequence ID" value="ENSBIXP00000009126.1"/>
    <property type="gene ID" value="ENSBIXG00000006889.1"/>
</dbReference>
<accession>A0A4W2C8I1</accession>
<evidence type="ECO:0000313" key="3">
    <source>
        <dbReference type="Ensembl" id="ENSBIXP00000009123.1"/>
    </source>
</evidence>
<feature type="transmembrane region" description="Helical" evidence="2">
    <location>
        <begin position="107"/>
        <end position="134"/>
    </location>
</feature>
<sequence>MSTVWVKQRHREASRRAKGRPIQPSPADGNPRPCRSLTWVSDLRCMDSESFPPPPFLAPPWNHHSGLIQELRPVHRQAAAAGVEEPVTRSQGVSPKPVRRTRDPLKLIHVLLAMLTSASTLLAPRMFWVLLLLATLRSAQSGISDNPKCTKGAVVVLRGKPATMSCSISNAFSHINISQRADPTAPWKLICSVKPPGNFCQDGWELWIWDGEAYLITEEAQDTQAGQYKWSLMGRQLYTEITKLTVLGPHYLHLTPSAGRQMKIPHSDLNPEHTERDAGNLPHPCPGCPPQPADLHTGMVPKVWLPELQAPEEHE</sequence>
<organism evidence="3 4">
    <name type="scientific">Bos indicus x Bos taurus</name>
    <name type="common">Hybrid cattle</name>
    <dbReference type="NCBI Taxonomy" id="30522"/>
    <lineage>
        <taxon>Eukaryota</taxon>
        <taxon>Metazoa</taxon>
        <taxon>Chordata</taxon>
        <taxon>Craniata</taxon>
        <taxon>Vertebrata</taxon>
        <taxon>Euteleostomi</taxon>
        <taxon>Mammalia</taxon>
        <taxon>Eutheria</taxon>
        <taxon>Laurasiatheria</taxon>
        <taxon>Artiodactyla</taxon>
        <taxon>Ruminantia</taxon>
        <taxon>Pecora</taxon>
        <taxon>Bovidae</taxon>
        <taxon>Bovinae</taxon>
        <taxon>Bos</taxon>
    </lineage>
</organism>
<feature type="region of interest" description="Disordered" evidence="1">
    <location>
        <begin position="1"/>
        <end position="34"/>
    </location>
</feature>
<evidence type="ECO:0008006" key="5">
    <source>
        <dbReference type="Google" id="ProtNLM"/>
    </source>
</evidence>
<dbReference type="InterPro" id="IPR033231">
    <property type="entry name" value="SECTM1"/>
</dbReference>
<evidence type="ECO:0000256" key="1">
    <source>
        <dbReference type="SAM" id="MobiDB-lite"/>
    </source>
</evidence>
<dbReference type="GO" id="GO:0005125">
    <property type="term" value="F:cytokine activity"/>
    <property type="evidence" value="ECO:0007669"/>
    <property type="project" value="InterPro"/>
</dbReference>
<dbReference type="AlphaFoldDB" id="A0A4W2C8I1"/>